<dbReference type="InterPro" id="IPR029045">
    <property type="entry name" value="ClpP/crotonase-like_dom_sf"/>
</dbReference>
<feature type="domain" description="PDZ" evidence="6">
    <location>
        <begin position="109"/>
        <end position="185"/>
    </location>
</feature>
<dbReference type="Gene3D" id="3.90.226.10">
    <property type="entry name" value="2-enoyl-CoA Hydratase, Chain A, domain 1"/>
    <property type="match status" value="1"/>
</dbReference>
<dbReference type="SMART" id="SM00245">
    <property type="entry name" value="TSPc"/>
    <property type="match status" value="1"/>
</dbReference>
<reference evidence="7 8" key="1">
    <citation type="submission" date="2022-04" db="EMBL/GenBank/DDBJ databases">
        <title>Halobacillus sp. isolated from saltern.</title>
        <authorList>
            <person name="Won M."/>
            <person name="Lee C.-M."/>
            <person name="Woen H.-Y."/>
            <person name="Kwon S.-W."/>
        </authorList>
    </citation>
    <scope>NUCLEOTIDE SEQUENCE [LARGE SCALE GENOMIC DNA]</scope>
    <source>
        <strain evidence="7 8">SSBR10-3</strain>
    </source>
</reference>
<dbReference type="Gene3D" id="3.30.750.44">
    <property type="match status" value="1"/>
</dbReference>
<dbReference type="InterPro" id="IPR001478">
    <property type="entry name" value="PDZ"/>
</dbReference>
<dbReference type="Pfam" id="PF03572">
    <property type="entry name" value="Peptidase_S41"/>
    <property type="match status" value="1"/>
</dbReference>
<protein>
    <submittedName>
        <fullName evidence="7">S41 family peptidase</fullName>
    </submittedName>
</protein>
<dbReference type="Pfam" id="PF22694">
    <property type="entry name" value="CtpB_N-like"/>
    <property type="match status" value="1"/>
</dbReference>
<keyword evidence="3 5" id="KW-0378">Hydrolase</keyword>
<evidence type="ECO:0000313" key="7">
    <source>
        <dbReference type="EMBL" id="UOQ45765.1"/>
    </source>
</evidence>
<evidence type="ECO:0000259" key="6">
    <source>
        <dbReference type="PROSITE" id="PS50106"/>
    </source>
</evidence>
<dbReference type="InterPro" id="IPR004447">
    <property type="entry name" value="Peptidase_S41A"/>
</dbReference>
<dbReference type="Pfam" id="PF01471">
    <property type="entry name" value="PG_binding_1"/>
    <property type="match status" value="1"/>
</dbReference>
<dbReference type="PANTHER" id="PTHR32060">
    <property type="entry name" value="TAIL-SPECIFIC PROTEASE"/>
    <property type="match status" value="1"/>
</dbReference>
<evidence type="ECO:0000256" key="3">
    <source>
        <dbReference type="ARBA" id="ARBA00022801"/>
    </source>
</evidence>
<proteinExistence type="inferred from homology"/>
<dbReference type="NCBIfam" id="TIGR00225">
    <property type="entry name" value="prc"/>
    <property type="match status" value="1"/>
</dbReference>
<evidence type="ECO:0000256" key="4">
    <source>
        <dbReference type="ARBA" id="ARBA00022825"/>
    </source>
</evidence>
<dbReference type="SUPFAM" id="SSF50156">
    <property type="entry name" value="PDZ domain-like"/>
    <property type="match status" value="1"/>
</dbReference>
<name>A0ABY4EN03_9BACI</name>
<evidence type="ECO:0000256" key="1">
    <source>
        <dbReference type="ARBA" id="ARBA00009179"/>
    </source>
</evidence>
<keyword evidence="8" id="KW-1185">Reference proteome</keyword>
<dbReference type="InterPro" id="IPR005151">
    <property type="entry name" value="Tail-specific_protease"/>
</dbReference>
<dbReference type="InterPro" id="IPR036365">
    <property type="entry name" value="PGBD-like_sf"/>
</dbReference>
<comment type="similarity">
    <text evidence="1 5">Belongs to the peptidase S41A family.</text>
</comment>
<dbReference type="SUPFAM" id="SSF52096">
    <property type="entry name" value="ClpP/crotonase"/>
    <property type="match status" value="1"/>
</dbReference>
<sequence length="496" mass="54701">MNFKPRFVALLVTLAVLVGAAGTYIGMQYFGDPGGQKQTANADQGAQNFGSLSEEEQKEFLDKVGNTDLKKVEQAYSVIKDNYVKDVDQQELVEGAIQGMLDKLDDPYSVYMDKDTMKQFNQTIESSFEGIGAEVSMVDDKVTVVAPIKGSPAEKAGIKPNDQILKVDGKSVEGMELYDAVLKIRGKKGSEVKLQIDRPGSEDLLTVNITRDDIPLETVYSDTKTVDGKKVGVLEITSFSEKTSDEFKKALTKLEDDGIEGLVIDVRGNPGGLLQDVEEILKQFIPKDKPIVQVEDRNGEKSRYFSELEKKKDYPITVLMDEGSASASEILASAMKEAGGYDLVGTKSFGKGTVQQAIPMGDGSTIKLTLFKWLTPDGNWIHKKGIQPTVKVKQPDYFYTNPVEIKVALKYDDTSDKVKNLQTMLEGLGYDPGRKDGYFDKETVDAVKAFQKDAGLEVTGEIDEKTGGKIEEKVVKEVRDDKNDLQMKKALDALFK</sequence>
<evidence type="ECO:0000256" key="2">
    <source>
        <dbReference type="ARBA" id="ARBA00022670"/>
    </source>
</evidence>
<dbReference type="Proteomes" id="UP000831787">
    <property type="component" value="Chromosome"/>
</dbReference>
<accession>A0ABY4EN03</accession>
<dbReference type="Gene3D" id="1.10.101.10">
    <property type="entry name" value="PGBD-like superfamily/PGBD"/>
    <property type="match status" value="1"/>
</dbReference>
<dbReference type="CDD" id="cd06782">
    <property type="entry name" value="cpPDZ_CPP-like"/>
    <property type="match status" value="1"/>
</dbReference>
<dbReference type="PROSITE" id="PS50106">
    <property type="entry name" value="PDZ"/>
    <property type="match status" value="1"/>
</dbReference>
<dbReference type="EMBL" id="CP095073">
    <property type="protein sequence ID" value="UOQ45765.1"/>
    <property type="molecule type" value="Genomic_DNA"/>
</dbReference>
<dbReference type="InterPro" id="IPR036034">
    <property type="entry name" value="PDZ_sf"/>
</dbReference>
<dbReference type="RefSeq" id="WP_244712611.1">
    <property type="nucleotide sequence ID" value="NZ_CP095073.1"/>
</dbReference>
<evidence type="ECO:0000313" key="8">
    <source>
        <dbReference type="Proteomes" id="UP000831787"/>
    </source>
</evidence>
<dbReference type="InterPro" id="IPR055210">
    <property type="entry name" value="CtpA/B_N"/>
</dbReference>
<dbReference type="PANTHER" id="PTHR32060:SF29">
    <property type="entry name" value="CARBOXY-TERMINAL PROCESSING PROTEASE CTPB"/>
    <property type="match status" value="1"/>
</dbReference>
<dbReference type="Pfam" id="PF13180">
    <property type="entry name" value="PDZ_2"/>
    <property type="match status" value="1"/>
</dbReference>
<dbReference type="SMART" id="SM00228">
    <property type="entry name" value="PDZ"/>
    <property type="match status" value="1"/>
</dbReference>
<dbReference type="InterPro" id="IPR002477">
    <property type="entry name" value="Peptidoglycan-bd-like"/>
</dbReference>
<dbReference type="CDD" id="cd07560">
    <property type="entry name" value="Peptidase_S41_CPP"/>
    <property type="match status" value="1"/>
</dbReference>
<gene>
    <name evidence="7" type="ORF">MUN89_07500</name>
</gene>
<keyword evidence="4 5" id="KW-0720">Serine protease</keyword>
<organism evidence="7 8">
    <name type="scientific">Halobacillus salinarum</name>
    <dbReference type="NCBI Taxonomy" id="2932257"/>
    <lineage>
        <taxon>Bacteria</taxon>
        <taxon>Bacillati</taxon>
        <taxon>Bacillota</taxon>
        <taxon>Bacilli</taxon>
        <taxon>Bacillales</taxon>
        <taxon>Bacillaceae</taxon>
        <taxon>Halobacillus</taxon>
    </lineage>
</organism>
<keyword evidence="2 5" id="KW-0645">Protease</keyword>
<dbReference type="InterPro" id="IPR036366">
    <property type="entry name" value="PGBDSf"/>
</dbReference>
<dbReference type="Gene3D" id="2.30.42.10">
    <property type="match status" value="1"/>
</dbReference>
<dbReference type="SUPFAM" id="SSF47090">
    <property type="entry name" value="PGBD-like"/>
    <property type="match status" value="1"/>
</dbReference>
<evidence type="ECO:0000256" key="5">
    <source>
        <dbReference type="RuleBase" id="RU004404"/>
    </source>
</evidence>